<dbReference type="GO" id="GO:0003723">
    <property type="term" value="F:RNA binding"/>
    <property type="evidence" value="ECO:0007669"/>
    <property type="project" value="UniProtKB-UniRule"/>
</dbReference>
<comment type="similarity">
    <text evidence="3">Belongs to the SmpB family.</text>
</comment>
<reference evidence="4" key="1">
    <citation type="submission" date="2020-10" db="EMBL/GenBank/DDBJ databases">
        <authorList>
            <person name="Gilroy R."/>
        </authorList>
    </citation>
    <scope>NUCLEOTIDE SEQUENCE</scope>
    <source>
        <strain evidence="4">B1-8020</strain>
    </source>
</reference>
<protein>
    <recommendedName>
        <fullName evidence="3">SsrA-binding protein</fullName>
    </recommendedName>
    <alternativeName>
        <fullName evidence="3">Small protein B</fullName>
    </alternativeName>
</protein>
<dbReference type="CDD" id="cd09294">
    <property type="entry name" value="SmpB"/>
    <property type="match status" value="1"/>
</dbReference>
<evidence type="ECO:0000313" key="4">
    <source>
        <dbReference type="EMBL" id="MBO8473649.1"/>
    </source>
</evidence>
<dbReference type="PROSITE" id="PS01317">
    <property type="entry name" value="SSRP"/>
    <property type="match status" value="1"/>
</dbReference>
<organism evidence="4 5">
    <name type="scientific">Candidatus Merdivivens pullicola</name>
    <dbReference type="NCBI Taxonomy" id="2840872"/>
    <lineage>
        <taxon>Bacteria</taxon>
        <taxon>Pseudomonadati</taxon>
        <taxon>Bacteroidota</taxon>
        <taxon>Bacteroidia</taxon>
        <taxon>Bacteroidales</taxon>
        <taxon>Muribaculaceae</taxon>
        <taxon>Muribaculaceae incertae sedis</taxon>
        <taxon>Candidatus Merdivivens</taxon>
    </lineage>
</organism>
<dbReference type="PANTHER" id="PTHR30308:SF2">
    <property type="entry name" value="SSRA-BINDING PROTEIN"/>
    <property type="match status" value="1"/>
</dbReference>
<proteinExistence type="inferred from homology"/>
<dbReference type="NCBIfam" id="TIGR00086">
    <property type="entry name" value="smpB"/>
    <property type="match status" value="1"/>
</dbReference>
<name>A0A9D9IL86_9BACT</name>
<comment type="subcellular location">
    <subcellularLocation>
        <location evidence="3">Cytoplasm</location>
    </subcellularLocation>
    <text evidence="3">The tmRNA-SmpB complex associates with stalled 70S ribosomes.</text>
</comment>
<sequence length="148" mass="17188">MKAKSKVEIKNKRASFEYEFLEGFTAGIVLTGTEIKSIRMGKASLVDSYCYFVGGELFVKNMHVADYWWGSWGKHDPKRDRKLLLTKKELRKLQRAVKEKGLTIVATRLFISENGYAKLNIELARGKREYDKRQAIKEKDMKRSMGME</sequence>
<evidence type="ECO:0000256" key="1">
    <source>
        <dbReference type="ARBA" id="ARBA00022490"/>
    </source>
</evidence>
<keyword evidence="2 3" id="KW-0694">RNA-binding</keyword>
<evidence type="ECO:0000256" key="2">
    <source>
        <dbReference type="ARBA" id="ARBA00022884"/>
    </source>
</evidence>
<dbReference type="SUPFAM" id="SSF74982">
    <property type="entry name" value="Small protein B (SmpB)"/>
    <property type="match status" value="1"/>
</dbReference>
<gene>
    <name evidence="3 4" type="primary">smpB</name>
    <name evidence="4" type="ORF">IAB81_08520</name>
</gene>
<dbReference type="Gene3D" id="2.40.280.10">
    <property type="match status" value="1"/>
</dbReference>
<accession>A0A9D9IL86</accession>
<keyword evidence="1 3" id="KW-0963">Cytoplasm</keyword>
<reference evidence="4" key="2">
    <citation type="journal article" date="2021" name="PeerJ">
        <title>Extensive microbial diversity within the chicken gut microbiome revealed by metagenomics and culture.</title>
        <authorList>
            <person name="Gilroy R."/>
            <person name="Ravi A."/>
            <person name="Getino M."/>
            <person name="Pursley I."/>
            <person name="Horton D.L."/>
            <person name="Alikhan N.F."/>
            <person name="Baker D."/>
            <person name="Gharbi K."/>
            <person name="Hall N."/>
            <person name="Watson M."/>
            <person name="Adriaenssens E.M."/>
            <person name="Foster-Nyarko E."/>
            <person name="Jarju S."/>
            <person name="Secka A."/>
            <person name="Antonio M."/>
            <person name="Oren A."/>
            <person name="Chaudhuri R.R."/>
            <person name="La Ragione R."/>
            <person name="Hildebrand F."/>
            <person name="Pallen M.J."/>
        </authorList>
    </citation>
    <scope>NUCLEOTIDE SEQUENCE</scope>
    <source>
        <strain evidence="4">B1-8020</strain>
    </source>
</reference>
<dbReference type="GO" id="GO:0070929">
    <property type="term" value="P:trans-translation"/>
    <property type="evidence" value="ECO:0007669"/>
    <property type="project" value="UniProtKB-UniRule"/>
</dbReference>
<comment type="caution">
    <text evidence="4">The sequence shown here is derived from an EMBL/GenBank/DDBJ whole genome shotgun (WGS) entry which is preliminary data.</text>
</comment>
<dbReference type="InterPro" id="IPR020081">
    <property type="entry name" value="SsrA-bd_prot_CS"/>
</dbReference>
<evidence type="ECO:0000313" key="5">
    <source>
        <dbReference type="Proteomes" id="UP000823604"/>
    </source>
</evidence>
<dbReference type="NCBIfam" id="NF003843">
    <property type="entry name" value="PRK05422.1"/>
    <property type="match status" value="1"/>
</dbReference>
<dbReference type="Pfam" id="PF01668">
    <property type="entry name" value="SmpB"/>
    <property type="match status" value="1"/>
</dbReference>
<dbReference type="InterPro" id="IPR023620">
    <property type="entry name" value="SmpB"/>
</dbReference>
<comment type="function">
    <text evidence="3">Required for rescue of stalled ribosomes mediated by trans-translation. Binds to transfer-messenger RNA (tmRNA), required for stable association of tmRNA with ribosomes. tmRNA and SmpB together mimic tRNA shape, replacing the anticodon stem-loop with SmpB. tmRNA is encoded by the ssrA gene; the 2 termini fold to resemble tRNA(Ala) and it encodes a 'tag peptide', a short internal open reading frame. During trans-translation Ala-aminoacylated tmRNA acts like a tRNA, entering the A-site of stalled ribosomes, displacing the stalled mRNA. The ribosome then switches to translate the ORF on the tmRNA; the nascent peptide is terminated with the 'tag peptide' encoded by the tmRNA and targeted for degradation. The ribosome is freed to recommence translation, which seems to be the essential function of trans-translation.</text>
</comment>
<dbReference type="Proteomes" id="UP000823604">
    <property type="component" value="Unassembled WGS sequence"/>
</dbReference>
<evidence type="ECO:0000256" key="3">
    <source>
        <dbReference type="HAMAP-Rule" id="MF_00023"/>
    </source>
</evidence>
<dbReference type="InterPro" id="IPR000037">
    <property type="entry name" value="SsrA-bd_prot"/>
</dbReference>
<dbReference type="GO" id="GO:0005829">
    <property type="term" value="C:cytosol"/>
    <property type="evidence" value="ECO:0007669"/>
    <property type="project" value="TreeGrafter"/>
</dbReference>
<dbReference type="EMBL" id="JADIMA010000086">
    <property type="protein sequence ID" value="MBO8473649.1"/>
    <property type="molecule type" value="Genomic_DNA"/>
</dbReference>
<dbReference type="GO" id="GO:0070930">
    <property type="term" value="P:trans-translation-dependent protein tagging"/>
    <property type="evidence" value="ECO:0007669"/>
    <property type="project" value="TreeGrafter"/>
</dbReference>
<dbReference type="PANTHER" id="PTHR30308">
    <property type="entry name" value="TMRNA-BINDING COMPONENT OF TRANS-TRANSLATION TAGGING COMPLEX"/>
    <property type="match status" value="1"/>
</dbReference>
<dbReference type="AlphaFoldDB" id="A0A9D9IL86"/>
<dbReference type="HAMAP" id="MF_00023">
    <property type="entry name" value="SmpB"/>
    <property type="match status" value="1"/>
</dbReference>